<feature type="domain" description="DUF4468" evidence="2">
    <location>
        <begin position="35"/>
        <end position="120"/>
    </location>
</feature>
<evidence type="ECO:0000313" key="3">
    <source>
        <dbReference type="EMBL" id="UOG74596.1"/>
    </source>
</evidence>
<keyword evidence="1" id="KW-0732">Signal</keyword>
<organism evidence="3 4">
    <name type="scientific">Hymenobacter tibetensis</name>
    <dbReference type="NCBI Taxonomy" id="497967"/>
    <lineage>
        <taxon>Bacteria</taxon>
        <taxon>Pseudomonadati</taxon>
        <taxon>Bacteroidota</taxon>
        <taxon>Cytophagia</taxon>
        <taxon>Cytophagales</taxon>
        <taxon>Hymenobacteraceae</taxon>
        <taxon>Hymenobacter</taxon>
    </lineage>
</organism>
<keyword evidence="4" id="KW-1185">Reference proteome</keyword>
<reference evidence="3 4" key="1">
    <citation type="submission" date="2022-03" db="EMBL/GenBank/DDBJ databases">
        <title>Hymenobactersp. isolated from the air.</title>
        <authorList>
            <person name="Won M."/>
            <person name="Kwon S.-W."/>
        </authorList>
    </citation>
    <scope>NUCLEOTIDE SEQUENCE [LARGE SCALE GENOMIC DNA]</scope>
    <source>
        <strain evidence="3 4">KACC 21982</strain>
    </source>
</reference>
<sequence>MKHSLLTFLLIGVLLFSKAAYAQDSASGGPIQYNEKVLDDEAEASVLYKRAIEWSESHFAYTPKATLKADAIKGELRMTGTVKIKTATTSGQVQEHPVLFEFNFHALPDGGYDYSVGFFRVILDTRKPDETVPVEEYITQLGMDRNNSRTHNDRRVTAQSSSLVSEIAMSFRSYMNSRPAPGAIE</sequence>
<protein>
    <recommendedName>
        <fullName evidence="2">DUF4468 domain-containing protein</fullName>
    </recommendedName>
</protein>
<proteinExistence type="predicted"/>
<feature type="signal peptide" evidence="1">
    <location>
        <begin position="1"/>
        <end position="22"/>
    </location>
</feature>
<dbReference type="EMBL" id="CP094669">
    <property type="protein sequence ID" value="UOG74596.1"/>
    <property type="molecule type" value="Genomic_DNA"/>
</dbReference>
<dbReference type="Proteomes" id="UP000831113">
    <property type="component" value="Chromosome"/>
</dbReference>
<feature type="chain" id="PRO_5045700195" description="DUF4468 domain-containing protein" evidence="1">
    <location>
        <begin position="23"/>
        <end position="185"/>
    </location>
</feature>
<gene>
    <name evidence="3" type="ORF">MTX78_21070</name>
</gene>
<dbReference type="InterPro" id="IPR027823">
    <property type="entry name" value="DUF4468"/>
</dbReference>
<evidence type="ECO:0000313" key="4">
    <source>
        <dbReference type="Proteomes" id="UP000831113"/>
    </source>
</evidence>
<accession>A0ABY4CX01</accession>
<evidence type="ECO:0000259" key="2">
    <source>
        <dbReference type="Pfam" id="PF14730"/>
    </source>
</evidence>
<dbReference type="Pfam" id="PF14730">
    <property type="entry name" value="DUF4468"/>
    <property type="match status" value="1"/>
</dbReference>
<dbReference type="RefSeq" id="WP_243798078.1">
    <property type="nucleotide sequence ID" value="NZ_CP094669.1"/>
</dbReference>
<name>A0ABY4CX01_9BACT</name>
<evidence type="ECO:0000256" key="1">
    <source>
        <dbReference type="SAM" id="SignalP"/>
    </source>
</evidence>